<comment type="cofactor">
    <cofactor evidence="5 7">
        <name>Mn(2+)</name>
        <dbReference type="ChEBI" id="CHEBI:29035"/>
    </cofactor>
    <text evidence="5 7">Binds 2 manganese ions per subunit.</text>
</comment>
<dbReference type="InterPro" id="IPR006035">
    <property type="entry name" value="Ureohydrolase"/>
</dbReference>
<dbReference type="PANTHER" id="PTHR11358">
    <property type="entry name" value="ARGINASE/AGMATINASE"/>
    <property type="match status" value="1"/>
</dbReference>
<feature type="binding site" evidence="5 7">
    <location>
        <position position="128"/>
    </location>
    <ligand>
        <name>Mn(2+)</name>
        <dbReference type="ChEBI" id="CHEBI:29035"/>
        <label>1</label>
    </ligand>
</feature>
<gene>
    <name evidence="5" type="primary">hutG</name>
    <name evidence="9" type="ORF">CRX53_04815</name>
</gene>
<comment type="similarity">
    <text evidence="5 8">Belongs to the arginase family.</text>
</comment>
<keyword evidence="2 5" id="KW-0378">Hydrolase</keyword>
<dbReference type="PIRSF" id="PIRSF036979">
    <property type="entry name" value="Arginase"/>
    <property type="match status" value="1"/>
</dbReference>
<keyword evidence="3 5" id="KW-0369">Histidine metabolism</keyword>
<accession>A0A855ED63</accession>
<dbReference type="GO" id="GO:0019556">
    <property type="term" value="P:L-histidine catabolic process to glutamate and formamide"/>
    <property type="evidence" value="ECO:0007669"/>
    <property type="project" value="UniProtKB-UniRule"/>
</dbReference>
<feature type="binding site" evidence="5 7">
    <location>
        <position position="153"/>
    </location>
    <ligand>
        <name>Mn(2+)</name>
        <dbReference type="ChEBI" id="CHEBI:29035"/>
        <label>1</label>
    </ligand>
</feature>
<dbReference type="Pfam" id="PF00491">
    <property type="entry name" value="Arginase"/>
    <property type="match status" value="1"/>
</dbReference>
<feature type="binding site" evidence="7">
    <location>
        <position position="155"/>
    </location>
    <ligand>
        <name>Mn(2+)</name>
        <dbReference type="ChEBI" id="CHEBI:29035"/>
        <label>1</label>
    </ligand>
</feature>
<name>A0A855ED63_9ENTR</name>
<dbReference type="AlphaFoldDB" id="A0A855ED63"/>
<proteinExistence type="inferred from homology"/>
<dbReference type="GO" id="GO:0050415">
    <property type="term" value="F:formimidoylglutamase activity"/>
    <property type="evidence" value="ECO:0007669"/>
    <property type="project" value="UniProtKB-UniRule"/>
</dbReference>
<dbReference type="UniPathway" id="UPA00379">
    <property type="reaction ID" value="UER00552"/>
</dbReference>
<dbReference type="GO" id="GO:0030145">
    <property type="term" value="F:manganese ion binding"/>
    <property type="evidence" value="ECO:0007669"/>
    <property type="project" value="UniProtKB-UniRule"/>
</dbReference>
<dbReference type="OrthoDB" id="9789727at2"/>
<evidence type="ECO:0000256" key="5">
    <source>
        <dbReference type="HAMAP-Rule" id="MF_00737"/>
    </source>
</evidence>
<keyword evidence="1 5" id="KW-0479">Metal-binding</keyword>
<comment type="caution">
    <text evidence="9">The sequence shown here is derived from an EMBL/GenBank/DDBJ whole genome shotgun (WGS) entry which is preliminary data.</text>
</comment>
<feature type="binding site" evidence="5">
    <location>
        <position position="155"/>
    </location>
    <ligand>
        <name>Mn(2+)</name>
        <dbReference type="ChEBI" id="CHEBI:29035"/>
        <label>2</label>
    </ligand>
</feature>
<evidence type="ECO:0000313" key="9">
    <source>
        <dbReference type="EMBL" id="PHH03330.1"/>
    </source>
</evidence>
<dbReference type="GO" id="GO:0019557">
    <property type="term" value="P:L-histidine catabolic process to glutamate and formate"/>
    <property type="evidence" value="ECO:0007669"/>
    <property type="project" value="UniProtKB-UniPathway"/>
</dbReference>
<evidence type="ECO:0000256" key="7">
    <source>
        <dbReference type="PIRSR" id="PIRSR036979-1"/>
    </source>
</evidence>
<dbReference type="GO" id="GO:0033389">
    <property type="term" value="P:putrescine biosynthetic process from arginine, via agmatine"/>
    <property type="evidence" value="ECO:0007669"/>
    <property type="project" value="TreeGrafter"/>
</dbReference>
<evidence type="ECO:0000313" key="10">
    <source>
        <dbReference type="Proteomes" id="UP000222768"/>
    </source>
</evidence>
<feature type="binding site" evidence="5">
    <location>
        <position position="153"/>
    </location>
    <ligand>
        <name>Mn(2+)</name>
        <dbReference type="ChEBI" id="CHEBI:29035"/>
        <label>2</label>
    </ligand>
</feature>
<evidence type="ECO:0000256" key="2">
    <source>
        <dbReference type="ARBA" id="ARBA00022801"/>
    </source>
</evidence>
<evidence type="ECO:0000256" key="8">
    <source>
        <dbReference type="PROSITE-ProRule" id="PRU00742"/>
    </source>
</evidence>
<dbReference type="SUPFAM" id="SSF52768">
    <property type="entry name" value="Arginase/deacetylase"/>
    <property type="match status" value="1"/>
</dbReference>
<evidence type="ECO:0000256" key="4">
    <source>
        <dbReference type="ARBA" id="ARBA00023211"/>
    </source>
</evidence>
<evidence type="ECO:0000256" key="6">
    <source>
        <dbReference type="NCBIfam" id="TIGR01227"/>
    </source>
</evidence>
<feature type="binding site" evidence="5 7">
    <location>
        <position position="157"/>
    </location>
    <ligand>
        <name>Mn(2+)</name>
        <dbReference type="ChEBI" id="CHEBI:29035"/>
        <label>1</label>
    </ligand>
</feature>
<dbReference type="PANTHER" id="PTHR11358:SF35">
    <property type="entry name" value="FORMIMIDOYLGLUTAMASE"/>
    <property type="match status" value="1"/>
</dbReference>
<dbReference type="HAMAP" id="MF_00737">
    <property type="entry name" value="Formimidoylglutam"/>
    <property type="match status" value="1"/>
</dbReference>
<organism evidence="9 10">
    <name type="scientific">Leclercia adecarboxylata</name>
    <dbReference type="NCBI Taxonomy" id="83655"/>
    <lineage>
        <taxon>Bacteria</taxon>
        <taxon>Pseudomonadati</taxon>
        <taxon>Pseudomonadota</taxon>
        <taxon>Gammaproteobacteria</taxon>
        <taxon>Enterobacterales</taxon>
        <taxon>Enterobacteriaceae</taxon>
        <taxon>Leclercia</taxon>
    </lineage>
</organism>
<evidence type="ECO:0000256" key="1">
    <source>
        <dbReference type="ARBA" id="ARBA00022723"/>
    </source>
</evidence>
<feature type="binding site" evidence="5">
    <location>
        <position position="242"/>
    </location>
    <ligand>
        <name>Mn(2+)</name>
        <dbReference type="ChEBI" id="CHEBI:29035"/>
        <label>2</label>
    </ligand>
</feature>
<protein>
    <recommendedName>
        <fullName evidence="5 6">Formimidoylglutamase</fullName>
        <ecNumber evidence="5 6">3.5.3.8</ecNumber>
    </recommendedName>
    <alternativeName>
        <fullName evidence="5">Formiminoglutamase</fullName>
    </alternativeName>
    <alternativeName>
        <fullName evidence="5">Formiminoglutamate hydrolase</fullName>
    </alternativeName>
</protein>
<dbReference type="Gene3D" id="3.40.800.10">
    <property type="entry name" value="Ureohydrolase domain"/>
    <property type="match status" value="1"/>
</dbReference>
<feature type="binding site" evidence="7">
    <location>
        <position position="242"/>
    </location>
    <ligand>
        <name>Mn(2+)</name>
        <dbReference type="ChEBI" id="CHEBI:29035"/>
        <label>1</label>
    </ligand>
</feature>
<dbReference type="InterPro" id="IPR023696">
    <property type="entry name" value="Ureohydrolase_dom_sf"/>
</dbReference>
<dbReference type="EMBL" id="PDLK01000002">
    <property type="protein sequence ID" value="PHH03330.1"/>
    <property type="molecule type" value="Genomic_DNA"/>
</dbReference>
<evidence type="ECO:0000256" key="3">
    <source>
        <dbReference type="ARBA" id="ARBA00022808"/>
    </source>
</evidence>
<dbReference type="Proteomes" id="UP000222768">
    <property type="component" value="Unassembled WGS sequence"/>
</dbReference>
<keyword evidence="4 5" id="KW-0464">Manganese</keyword>
<sequence>MSVWQPVSPDIWQGRDDRHEASNALRLFQTVRQSDTQQPSGDGIALIGFACDEGVRRNQGRTGAAQAPDTLRRALGNMASHEGHERLTDMGNIRVEGEALEAAQQALSETVTACQQAGMRTLVFGGGHETAWAHGRGVLDAFPGERVVIINLDAHLDLRNASQATSGTPFRQLALYCAEQQREFHYACLGVSRAANTRALWDEAARLNVTLVEDLDFPQQALRVVENILNEADRVYLTIDLDVMPTGEMPAVSAPAALGVPARDLLPVIERVCRSGKLQAADLVEFSPGFDRDGQGAKLAARLAWQIAHWWA</sequence>
<dbReference type="RefSeq" id="WP_032617120.1">
    <property type="nucleotide sequence ID" value="NZ_CP083630.1"/>
</dbReference>
<dbReference type="CDD" id="cd09988">
    <property type="entry name" value="Formimidoylglutamase"/>
    <property type="match status" value="1"/>
</dbReference>
<dbReference type="EC" id="3.5.3.8" evidence="5 6"/>
<comment type="catalytic activity">
    <reaction evidence="5">
        <text>N-formimidoyl-L-glutamate + H2O = formamide + L-glutamate</text>
        <dbReference type="Rhea" id="RHEA:22492"/>
        <dbReference type="ChEBI" id="CHEBI:15377"/>
        <dbReference type="ChEBI" id="CHEBI:16397"/>
        <dbReference type="ChEBI" id="CHEBI:29985"/>
        <dbReference type="ChEBI" id="CHEBI:58928"/>
        <dbReference type="EC" id="3.5.3.8"/>
    </reaction>
</comment>
<comment type="pathway">
    <text evidence="5">Amino-acid degradation; L-histidine degradation into L-glutamate; L-glutamate from N-formimidoyl-L-glutamate (hydrolase route): step 1/1.</text>
</comment>
<reference evidence="10" key="1">
    <citation type="submission" date="2017-09" db="EMBL/GenBank/DDBJ databases">
        <title>FDA dAtabase for Regulatory Grade micrObial Sequences (FDA-ARGOS): Supporting development and validation of Infectious Disease Dx tests.</title>
        <authorList>
            <person name="Minogue T."/>
            <person name="Wolcott M."/>
            <person name="Wasieloski L."/>
            <person name="Aguilar W."/>
            <person name="Moore D."/>
            <person name="Tallon L."/>
            <person name="Sadzewicz L."/>
            <person name="Ott S."/>
            <person name="Zhao X."/>
            <person name="Nagaraj S."/>
            <person name="Vavikolanu K."/>
            <person name="Aluvathingal J."/>
            <person name="Nadendla S."/>
            <person name="Sichtig H."/>
        </authorList>
    </citation>
    <scope>NUCLEOTIDE SEQUENCE [LARGE SCALE GENOMIC DNA]</scope>
    <source>
        <strain evidence="10">FDAARGOS_404</strain>
    </source>
</reference>
<feature type="binding site" evidence="5 7">
    <location>
        <position position="240"/>
    </location>
    <ligand>
        <name>Mn(2+)</name>
        <dbReference type="ChEBI" id="CHEBI:29035"/>
        <label>1</label>
    </ligand>
</feature>
<dbReference type="InterPro" id="IPR005923">
    <property type="entry name" value="HutG"/>
</dbReference>
<comment type="function">
    <text evidence="5">Catalyzes the conversion of N-formimidoyl-L-glutamate to L-glutamate and formamide.</text>
</comment>
<dbReference type="GO" id="GO:0008783">
    <property type="term" value="F:agmatinase activity"/>
    <property type="evidence" value="ECO:0007669"/>
    <property type="project" value="TreeGrafter"/>
</dbReference>
<feature type="binding site" evidence="5">
    <location>
        <position position="240"/>
    </location>
    <ligand>
        <name>Mn(2+)</name>
        <dbReference type="ChEBI" id="CHEBI:29035"/>
        <label>2</label>
    </ligand>
</feature>
<dbReference type="NCBIfam" id="TIGR01227">
    <property type="entry name" value="hutG"/>
    <property type="match status" value="1"/>
</dbReference>
<dbReference type="PROSITE" id="PS51409">
    <property type="entry name" value="ARGINASE_2"/>
    <property type="match status" value="1"/>
</dbReference>